<dbReference type="InterPro" id="IPR014710">
    <property type="entry name" value="RmlC-like_jellyroll"/>
</dbReference>
<sequence>MISEPDQRARLLARFPFLANSDAPLREAFFRRALMARLPAGHIICHDGGECSQLALVLEGCARIYKLGENGREVTLYRIEPGESCVVTASCILSHRPFPAFAVCETDVEAAVVAKSDVETWLTASPSWRAFVFELVAERIGEVFSVLDAVLFQPLDQRLAAYLLSRCERAAPPSRIVQTTHQELASELGSSREVVTRALKELEQAGALITGRGQITLVNPGVLKARVSR</sequence>
<dbReference type="InterPro" id="IPR036390">
    <property type="entry name" value="WH_DNA-bd_sf"/>
</dbReference>
<name>A0A6M0JZM9_9GAMM</name>
<evidence type="ECO:0000313" key="6">
    <source>
        <dbReference type="Proteomes" id="UP000483379"/>
    </source>
</evidence>
<evidence type="ECO:0000256" key="3">
    <source>
        <dbReference type="ARBA" id="ARBA00023163"/>
    </source>
</evidence>
<dbReference type="CDD" id="cd00038">
    <property type="entry name" value="CAP_ED"/>
    <property type="match status" value="1"/>
</dbReference>
<keyword evidence="1" id="KW-0805">Transcription regulation</keyword>
<proteinExistence type="predicted"/>
<dbReference type="Gene3D" id="2.60.120.10">
    <property type="entry name" value="Jelly Rolls"/>
    <property type="match status" value="1"/>
</dbReference>
<organism evidence="5 6">
    <name type="scientific">Thiorhodococcus minor</name>
    <dbReference type="NCBI Taxonomy" id="57489"/>
    <lineage>
        <taxon>Bacteria</taxon>
        <taxon>Pseudomonadati</taxon>
        <taxon>Pseudomonadota</taxon>
        <taxon>Gammaproteobacteria</taxon>
        <taxon>Chromatiales</taxon>
        <taxon>Chromatiaceae</taxon>
        <taxon>Thiorhodococcus</taxon>
    </lineage>
</organism>
<keyword evidence="2" id="KW-0238">DNA-binding</keyword>
<dbReference type="SUPFAM" id="SSF51206">
    <property type="entry name" value="cAMP-binding domain-like"/>
    <property type="match status" value="1"/>
</dbReference>
<evidence type="ECO:0000259" key="4">
    <source>
        <dbReference type="PROSITE" id="PS51063"/>
    </source>
</evidence>
<dbReference type="InterPro" id="IPR012318">
    <property type="entry name" value="HTH_CRP"/>
</dbReference>
<evidence type="ECO:0000256" key="1">
    <source>
        <dbReference type="ARBA" id="ARBA00023015"/>
    </source>
</evidence>
<comment type="caution">
    <text evidence="5">The sequence shown here is derived from an EMBL/GenBank/DDBJ whole genome shotgun (WGS) entry which is preliminary data.</text>
</comment>
<dbReference type="Pfam" id="PF00027">
    <property type="entry name" value="cNMP_binding"/>
    <property type="match status" value="1"/>
</dbReference>
<dbReference type="GO" id="GO:0003677">
    <property type="term" value="F:DNA binding"/>
    <property type="evidence" value="ECO:0007669"/>
    <property type="project" value="UniProtKB-KW"/>
</dbReference>
<reference evidence="5 6" key="1">
    <citation type="submission" date="2020-02" db="EMBL/GenBank/DDBJ databases">
        <title>Genome sequences of Thiorhodococcus mannitoliphagus and Thiorhodococcus minor, purple sulfur photosynthetic bacteria in the gammaproteobacterial family, Chromatiaceae.</title>
        <authorList>
            <person name="Aviles F.A."/>
            <person name="Meyer T.E."/>
            <person name="Kyndt J.A."/>
        </authorList>
    </citation>
    <scope>NUCLEOTIDE SEQUENCE [LARGE SCALE GENOMIC DNA]</scope>
    <source>
        <strain evidence="5 6">DSM 11518</strain>
    </source>
</reference>
<dbReference type="Gene3D" id="1.10.10.10">
    <property type="entry name" value="Winged helix-like DNA-binding domain superfamily/Winged helix DNA-binding domain"/>
    <property type="match status" value="1"/>
</dbReference>
<dbReference type="AlphaFoldDB" id="A0A6M0JZM9"/>
<dbReference type="InterPro" id="IPR018490">
    <property type="entry name" value="cNMP-bd_dom_sf"/>
</dbReference>
<dbReference type="PANTHER" id="PTHR24567:SF74">
    <property type="entry name" value="HTH-TYPE TRANSCRIPTIONAL REGULATOR ARCR"/>
    <property type="match status" value="1"/>
</dbReference>
<protein>
    <submittedName>
        <fullName evidence="5">Crp/Fnr family transcriptional regulator</fullName>
    </submittedName>
</protein>
<dbReference type="Pfam" id="PF13545">
    <property type="entry name" value="HTH_Crp_2"/>
    <property type="match status" value="1"/>
</dbReference>
<dbReference type="GO" id="GO:0003700">
    <property type="term" value="F:DNA-binding transcription factor activity"/>
    <property type="evidence" value="ECO:0007669"/>
    <property type="project" value="TreeGrafter"/>
</dbReference>
<keyword evidence="3" id="KW-0804">Transcription</keyword>
<dbReference type="InterPro" id="IPR036388">
    <property type="entry name" value="WH-like_DNA-bd_sf"/>
</dbReference>
<dbReference type="InterPro" id="IPR000595">
    <property type="entry name" value="cNMP-bd_dom"/>
</dbReference>
<dbReference type="GO" id="GO:0005829">
    <property type="term" value="C:cytosol"/>
    <property type="evidence" value="ECO:0007669"/>
    <property type="project" value="TreeGrafter"/>
</dbReference>
<dbReference type="SMART" id="SM00100">
    <property type="entry name" value="cNMP"/>
    <property type="match status" value="1"/>
</dbReference>
<dbReference type="RefSeq" id="WP_164453068.1">
    <property type="nucleotide sequence ID" value="NZ_JAAIJQ010000031.1"/>
</dbReference>
<accession>A0A6M0JZM9</accession>
<dbReference type="Proteomes" id="UP000483379">
    <property type="component" value="Unassembled WGS sequence"/>
</dbReference>
<dbReference type="SMART" id="SM00419">
    <property type="entry name" value="HTH_CRP"/>
    <property type="match status" value="1"/>
</dbReference>
<evidence type="ECO:0000256" key="2">
    <source>
        <dbReference type="ARBA" id="ARBA00023125"/>
    </source>
</evidence>
<dbReference type="InterPro" id="IPR050397">
    <property type="entry name" value="Env_Response_Regulators"/>
</dbReference>
<feature type="domain" description="HTH crp-type" evidence="4">
    <location>
        <begin position="153"/>
        <end position="221"/>
    </location>
</feature>
<dbReference type="EMBL" id="JAAIJQ010000031">
    <property type="protein sequence ID" value="NEV62599.1"/>
    <property type="molecule type" value="Genomic_DNA"/>
</dbReference>
<dbReference type="PROSITE" id="PS51063">
    <property type="entry name" value="HTH_CRP_2"/>
    <property type="match status" value="1"/>
</dbReference>
<keyword evidence="6" id="KW-1185">Reference proteome</keyword>
<dbReference type="PANTHER" id="PTHR24567">
    <property type="entry name" value="CRP FAMILY TRANSCRIPTIONAL REGULATORY PROTEIN"/>
    <property type="match status" value="1"/>
</dbReference>
<gene>
    <name evidence="5" type="ORF">G3446_11970</name>
</gene>
<dbReference type="SUPFAM" id="SSF46785">
    <property type="entry name" value="Winged helix' DNA-binding domain"/>
    <property type="match status" value="1"/>
</dbReference>
<evidence type="ECO:0000313" key="5">
    <source>
        <dbReference type="EMBL" id="NEV62599.1"/>
    </source>
</evidence>